<keyword evidence="3" id="KW-1185">Reference proteome</keyword>
<feature type="domain" description="Alpha/beta hydrolase fold-3" evidence="1">
    <location>
        <begin position="104"/>
        <end position="351"/>
    </location>
</feature>
<comment type="caution">
    <text evidence="2">The sequence shown here is derived from an EMBL/GenBank/DDBJ whole genome shotgun (WGS) entry which is preliminary data.</text>
</comment>
<dbReference type="InterPro" id="IPR050466">
    <property type="entry name" value="Carboxylest/Gibb_receptor"/>
</dbReference>
<evidence type="ECO:0000313" key="3">
    <source>
        <dbReference type="Proteomes" id="UP000176998"/>
    </source>
</evidence>
<dbReference type="GeneID" id="34566922"/>
<proteinExistence type="predicted"/>
<accession>A0A1G4AP76</accession>
<dbReference type="Pfam" id="PF07859">
    <property type="entry name" value="Abhydrolase_3"/>
    <property type="match status" value="1"/>
</dbReference>
<name>A0A1G4AP76_9PEZI</name>
<dbReference type="PANTHER" id="PTHR23024">
    <property type="entry name" value="ARYLACETAMIDE DEACETYLASE"/>
    <property type="match status" value="1"/>
</dbReference>
<dbReference type="EMBL" id="MJBS01000214">
    <property type="protein sequence ID" value="OHE90911.1"/>
    <property type="molecule type" value="Genomic_DNA"/>
</dbReference>
<gene>
    <name evidence="2" type="ORF">CORC01_13796</name>
</gene>
<evidence type="ECO:0000313" key="2">
    <source>
        <dbReference type="EMBL" id="OHE90911.1"/>
    </source>
</evidence>
<dbReference type="RefSeq" id="XP_022468085.1">
    <property type="nucleotide sequence ID" value="XM_022625412.1"/>
</dbReference>
<sequence length="379" mass="42063">MAPRSPEELLAYGIPDPLIEAELAARPLRDPQRGDPNRGQDGFFAMREHRATRLRESHHLRYLPGPTPEQVREEDRKIIARDGHELTLRVYTPVKIPSGGSPLIVMYHEGGWCMGDLSDEEVNCRLFSRDLGAVCINVEYRLAPEFPFPTGINDSWDALQWVSLIVASPSTETRADPQTLFQAAKNATELGADPSRGFIIGGGSAGGNIAAVLAHLARDNNLSPPLTGQYLCVPPIMCMLPPEFIPEQYRPEYLSHPSVTPCKDPVIGSNAGDAEAGLRAIVQPDMESPLFIPFHFGRIGKGHKGLPPAYLQLAGLDPLRDEGLIYERVLREEAGVKTRLDVYSGLPHYFWTNFPLLEKSKTFVEDTIKGVQWLLEQKK</sequence>
<dbReference type="PANTHER" id="PTHR23024:SF643">
    <property type="entry name" value="AB HYDROLASE SUPERFAMILY PROTEIN B1A11.02"/>
    <property type="match status" value="1"/>
</dbReference>
<organism evidence="2 3">
    <name type="scientific">Colletotrichum orchidophilum</name>
    <dbReference type="NCBI Taxonomy" id="1209926"/>
    <lineage>
        <taxon>Eukaryota</taxon>
        <taxon>Fungi</taxon>
        <taxon>Dikarya</taxon>
        <taxon>Ascomycota</taxon>
        <taxon>Pezizomycotina</taxon>
        <taxon>Sordariomycetes</taxon>
        <taxon>Hypocreomycetidae</taxon>
        <taxon>Glomerellales</taxon>
        <taxon>Glomerellaceae</taxon>
        <taxon>Colletotrichum</taxon>
    </lineage>
</organism>
<dbReference type="SUPFAM" id="SSF53474">
    <property type="entry name" value="alpha/beta-Hydrolases"/>
    <property type="match status" value="1"/>
</dbReference>
<dbReference type="Proteomes" id="UP000176998">
    <property type="component" value="Unassembled WGS sequence"/>
</dbReference>
<dbReference type="STRING" id="1209926.A0A1G4AP76"/>
<dbReference type="InterPro" id="IPR013094">
    <property type="entry name" value="AB_hydrolase_3"/>
</dbReference>
<reference evidence="2 3" key="1">
    <citation type="submission" date="2016-09" db="EMBL/GenBank/DDBJ databases">
        <authorList>
            <person name="Capua I."/>
            <person name="De Benedictis P."/>
            <person name="Joannis T."/>
            <person name="Lombin L.H."/>
            <person name="Cattoli G."/>
        </authorList>
    </citation>
    <scope>NUCLEOTIDE SEQUENCE [LARGE SCALE GENOMIC DNA]</scope>
    <source>
        <strain evidence="2 3">IMI 309357</strain>
    </source>
</reference>
<dbReference type="GO" id="GO:0016787">
    <property type="term" value="F:hydrolase activity"/>
    <property type="evidence" value="ECO:0007669"/>
    <property type="project" value="InterPro"/>
</dbReference>
<dbReference type="OrthoDB" id="408631at2759"/>
<dbReference type="Gene3D" id="3.40.50.1820">
    <property type="entry name" value="alpha/beta hydrolase"/>
    <property type="match status" value="1"/>
</dbReference>
<dbReference type="InterPro" id="IPR029058">
    <property type="entry name" value="AB_hydrolase_fold"/>
</dbReference>
<dbReference type="AlphaFoldDB" id="A0A1G4AP76"/>
<evidence type="ECO:0000259" key="1">
    <source>
        <dbReference type="Pfam" id="PF07859"/>
    </source>
</evidence>
<protein>
    <recommendedName>
        <fullName evidence="1">Alpha/beta hydrolase fold-3 domain-containing protein</fullName>
    </recommendedName>
</protein>